<dbReference type="GO" id="GO:0009228">
    <property type="term" value="P:thiamine biosynthetic process"/>
    <property type="evidence" value="ECO:0007669"/>
    <property type="project" value="UniProtKB-KW"/>
</dbReference>
<dbReference type="InterPro" id="IPR013785">
    <property type="entry name" value="Aldolase_TIM"/>
</dbReference>
<comment type="pathway">
    <text evidence="1">Cofactor biosynthesis; thiamine diphosphate biosynthesis.</text>
</comment>
<dbReference type="PANTHER" id="PTHR20857">
    <property type="entry name" value="THIAMINE-PHOSPHATE PYROPHOSPHORYLASE"/>
    <property type="match status" value="1"/>
</dbReference>
<evidence type="ECO:0000256" key="1">
    <source>
        <dbReference type="ARBA" id="ARBA00004948"/>
    </source>
</evidence>
<gene>
    <name evidence="4" type="ORF">H0I76_00125</name>
</gene>
<dbReference type="PANTHER" id="PTHR20857:SF15">
    <property type="entry name" value="THIAMINE-PHOSPHATE SYNTHASE"/>
    <property type="match status" value="1"/>
</dbReference>
<dbReference type="RefSeq" id="WP_200605509.1">
    <property type="nucleotide sequence ID" value="NZ_JAEHHL010000001.1"/>
</dbReference>
<comment type="caution">
    <text evidence="4">The sequence shown here is derived from an EMBL/GenBank/DDBJ whole genome shotgun (WGS) entry which is preliminary data.</text>
</comment>
<dbReference type="InterPro" id="IPR036206">
    <property type="entry name" value="ThiamineP_synth_sf"/>
</dbReference>
<dbReference type="GO" id="GO:0004789">
    <property type="term" value="F:thiamine-phosphate diphosphorylase activity"/>
    <property type="evidence" value="ECO:0007669"/>
    <property type="project" value="TreeGrafter"/>
</dbReference>
<dbReference type="Proteomes" id="UP000655420">
    <property type="component" value="Unassembled WGS sequence"/>
</dbReference>
<sequence length="210" mass="22147">MTQEPEAARLYIVTPAAFDPDTHVAELQAMLSTGAVACLRLDLGEGPDEAAWIRAANHLLPPCHEADVPLVIAEHHRLVGALGLDGVHIGRSRAPIRDLRKTLGRDAIIGAFGGAERHRAMSLAEAGADYVSLGPVRVQGALGDGAAADDALFQWWSEMIETPVVAEGGVTLDDARRLAAITDFVVPDPTLVWGQPDPAAAVSAFAEALR</sequence>
<dbReference type="AlphaFoldDB" id="A0A8J7M3F9"/>
<keyword evidence="2" id="KW-0784">Thiamine biosynthesis</keyword>
<evidence type="ECO:0000313" key="5">
    <source>
        <dbReference type="Proteomes" id="UP000655420"/>
    </source>
</evidence>
<protein>
    <submittedName>
        <fullName evidence="4">Thiamine phosphate synthase</fullName>
    </submittedName>
</protein>
<dbReference type="SUPFAM" id="SSF51391">
    <property type="entry name" value="Thiamin phosphate synthase"/>
    <property type="match status" value="1"/>
</dbReference>
<feature type="domain" description="Thiamine phosphate synthase/TenI" evidence="3">
    <location>
        <begin position="10"/>
        <end position="180"/>
    </location>
</feature>
<dbReference type="Pfam" id="PF02581">
    <property type="entry name" value="TMP-TENI"/>
    <property type="match status" value="1"/>
</dbReference>
<dbReference type="GO" id="GO:0005737">
    <property type="term" value="C:cytoplasm"/>
    <property type="evidence" value="ECO:0007669"/>
    <property type="project" value="TreeGrafter"/>
</dbReference>
<evidence type="ECO:0000259" key="3">
    <source>
        <dbReference type="Pfam" id="PF02581"/>
    </source>
</evidence>
<dbReference type="InterPro" id="IPR022998">
    <property type="entry name" value="ThiamineP_synth_TenI"/>
</dbReference>
<evidence type="ECO:0000256" key="2">
    <source>
        <dbReference type="ARBA" id="ARBA00022977"/>
    </source>
</evidence>
<keyword evidence="5" id="KW-1185">Reference proteome</keyword>
<proteinExistence type="predicted"/>
<dbReference type="EMBL" id="JAEHHL010000001">
    <property type="protein sequence ID" value="MBK0397581.1"/>
    <property type="molecule type" value="Genomic_DNA"/>
</dbReference>
<name>A0A8J7M3F9_9RHOB</name>
<organism evidence="4 5">
    <name type="scientific">Thermohalobaculum xanthum</name>
    <dbReference type="NCBI Taxonomy" id="2753746"/>
    <lineage>
        <taxon>Bacteria</taxon>
        <taxon>Pseudomonadati</taxon>
        <taxon>Pseudomonadota</taxon>
        <taxon>Alphaproteobacteria</taxon>
        <taxon>Rhodobacterales</taxon>
        <taxon>Paracoccaceae</taxon>
        <taxon>Thermohalobaculum</taxon>
    </lineage>
</organism>
<evidence type="ECO:0000313" key="4">
    <source>
        <dbReference type="EMBL" id="MBK0397581.1"/>
    </source>
</evidence>
<dbReference type="Gene3D" id="3.20.20.70">
    <property type="entry name" value="Aldolase class I"/>
    <property type="match status" value="1"/>
</dbReference>
<accession>A0A8J7M3F9</accession>
<reference evidence="4" key="1">
    <citation type="submission" date="2020-12" db="EMBL/GenBank/DDBJ databases">
        <title>Bacterial taxonomy.</title>
        <authorList>
            <person name="Pan X."/>
        </authorList>
    </citation>
    <scope>NUCLEOTIDE SEQUENCE</scope>
    <source>
        <strain evidence="4">M0105</strain>
    </source>
</reference>
<dbReference type="CDD" id="cd00564">
    <property type="entry name" value="TMP_TenI"/>
    <property type="match status" value="1"/>
</dbReference>